<feature type="domain" description="Histidine kinase" evidence="8">
    <location>
        <begin position="171"/>
        <end position="277"/>
    </location>
</feature>
<dbReference type="PATRIC" id="fig|749927.5.peg.5462"/>
<feature type="compositionally biased region" description="Pro residues" evidence="7">
    <location>
        <begin position="386"/>
        <end position="397"/>
    </location>
</feature>
<gene>
    <name evidence="9" type="ordered locus">AMED_5271</name>
</gene>
<dbReference type="eggNOG" id="COG0642">
    <property type="taxonomic scope" value="Bacteria"/>
</dbReference>
<keyword evidence="6" id="KW-0902">Two-component regulatory system</keyword>
<dbReference type="InterPro" id="IPR050980">
    <property type="entry name" value="2C_sensor_his_kinase"/>
</dbReference>
<comment type="catalytic activity">
    <reaction evidence="1">
        <text>ATP + protein L-histidine = ADP + protein N-phospho-L-histidine.</text>
        <dbReference type="EC" id="2.7.13.3"/>
    </reaction>
</comment>
<evidence type="ECO:0000256" key="7">
    <source>
        <dbReference type="SAM" id="MobiDB-lite"/>
    </source>
</evidence>
<dbReference type="InterPro" id="IPR036890">
    <property type="entry name" value="HATPase_C_sf"/>
</dbReference>
<reference evidence="9 10" key="1">
    <citation type="journal article" date="2010" name="Cell Res.">
        <title>Complete genome sequence of the rifamycin SV-producing Amycolatopsis mediterranei U32 revealed its genetic characteristics in phylogeny and metabolism.</title>
        <authorList>
            <person name="Zhao W."/>
            <person name="Zhong Y."/>
            <person name="Yuan H."/>
            <person name="Wang J."/>
            <person name="Zheng H."/>
            <person name="Wang Y."/>
            <person name="Cen X."/>
            <person name="Xu F."/>
            <person name="Bai J."/>
            <person name="Han X."/>
            <person name="Lu G."/>
            <person name="Zhu Y."/>
            <person name="Shao Z."/>
            <person name="Yan H."/>
            <person name="Li C."/>
            <person name="Peng N."/>
            <person name="Zhang Z."/>
            <person name="Zhang Y."/>
            <person name="Lin W."/>
            <person name="Fan Y."/>
            <person name="Qin Z."/>
            <person name="Hu Y."/>
            <person name="Zhu B."/>
            <person name="Wang S."/>
            <person name="Ding X."/>
            <person name="Zhao G.P."/>
        </authorList>
    </citation>
    <scope>NUCLEOTIDE SEQUENCE [LARGE SCALE GENOMIC DNA]</scope>
    <source>
        <strain evidence="10">U-32</strain>
    </source>
</reference>
<evidence type="ECO:0000256" key="4">
    <source>
        <dbReference type="ARBA" id="ARBA00022679"/>
    </source>
</evidence>
<proteinExistence type="predicted"/>
<evidence type="ECO:0000256" key="2">
    <source>
        <dbReference type="ARBA" id="ARBA00012438"/>
    </source>
</evidence>
<dbReference type="SMART" id="SM00387">
    <property type="entry name" value="HATPase_c"/>
    <property type="match status" value="1"/>
</dbReference>
<evidence type="ECO:0000313" key="10">
    <source>
        <dbReference type="Proteomes" id="UP000000328"/>
    </source>
</evidence>
<dbReference type="InterPro" id="IPR003594">
    <property type="entry name" value="HATPase_dom"/>
</dbReference>
<dbReference type="EC" id="2.7.13.3" evidence="2"/>
<feature type="region of interest" description="Disordered" evidence="7">
    <location>
        <begin position="297"/>
        <end position="438"/>
    </location>
</feature>
<dbReference type="OrthoDB" id="3502710at2"/>
<dbReference type="Pfam" id="PF02518">
    <property type="entry name" value="HATPase_c"/>
    <property type="match status" value="1"/>
</dbReference>
<dbReference type="InterPro" id="IPR005467">
    <property type="entry name" value="His_kinase_dom"/>
</dbReference>
<organism evidence="9 10">
    <name type="scientific">Amycolatopsis mediterranei (strain U-32)</name>
    <dbReference type="NCBI Taxonomy" id="749927"/>
    <lineage>
        <taxon>Bacteria</taxon>
        <taxon>Bacillati</taxon>
        <taxon>Actinomycetota</taxon>
        <taxon>Actinomycetes</taxon>
        <taxon>Pseudonocardiales</taxon>
        <taxon>Pseudonocardiaceae</taxon>
        <taxon>Amycolatopsis</taxon>
    </lineage>
</organism>
<evidence type="ECO:0000259" key="8">
    <source>
        <dbReference type="PROSITE" id="PS50109"/>
    </source>
</evidence>
<protein>
    <recommendedName>
        <fullName evidence="2">histidine kinase</fullName>
        <ecNumber evidence="2">2.7.13.3</ecNumber>
    </recommendedName>
</protein>
<keyword evidence="5 9" id="KW-0418">Kinase</keyword>
<evidence type="ECO:0000256" key="1">
    <source>
        <dbReference type="ARBA" id="ARBA00000085"/>
    </source>
</evidence>
<feature type="compositionally biased region" description="Low complexity" evidence="7">
    <location>
        <begin position="315"/>
        <end position="327"/>
    </location>
</feature>
<evidence type="ECO:0000256" key="3">
    <source>
        <dbReference type="ARBA" id="ARBA00022553"/>
    </source>
</evidence>
<dbReference type="Proteomes" id="UP000000328">
    <property type="component" value="Chromosome"/>
</dbReference>
<evidence type="ECO:0000313" key="9">
    <source>
        <dbReference type="EMBL" id="ADJ47033.1"/>
    </source>
</evidence>
<sequence>MASRARELLDRSRVLLDRSRVAAAQFLTAPPKHPGYAPPAAGPAITELPRPEPVAAPSGEGVLAEICASVALRDLNLLDQLLARLEELEAGEEDHHRLAELYQLDHLATRLRRNAENLRVLAGQDTADDAARATSVLDLMREAMSSINHYARITIGRVVNLGVVGFAAEDLGRVLAELFDNAANQSSPSSPVHVSAHLTEQGSVLVRIEDEGIGIPADRVGDLNARLAAGGDLDDAAARHMGLAVVARLAARHGVTVRLDRRSPHGTVATVLLPTGVVTELAEHAWSGTRTVFSSGVRVAEPPKRGGAPDSTVSAEPAEAGAGREPATVGGLPRRRAGTFSRETPEPVAPRKPSPRPRPIAAGTVGGTTANGLPRRVPGSIRGAAPEPPPPPPPPPGETTATGHERLLADLGAFADGEQAALAENRTRQDETPGGTAR</sequence>
<dbReference type="EMBL" id="CP002000">
    <property type="protein sequence ID" value="ADJ47033.1"/>
    <property type="molecule type" value="Genomic_DNA"/>
</dbReference>
<accession>A0A0H3DAC7</accession>
<dbReference type="HOGENOM" id="CLU_034185_0_0_11"/>
<dbReference type="PANTHER" id="PTHR44936:SF9">
    <property type="entry name" value="SENSOR PROTEIN CREC"/>
    <property type="match status" value="1"/>
</dbReference>
<dbReference type="AlphaFoldDB" id="A0A0H3DAC7"/>
<dbReference type="RefSeq" id="WP_013227093.1">
    <property type="nucleotide sequence ID" value="NC_014318.1"/>
</dbReference>
<dbReference type="Gene3D" id="3.30.565.10">
    <property type="entry name" value="Histidine kinase-like ATPase, C-terminal domain"/>
    <property type="match status" value="1"/>
</dbReference>
<feature type="compositionally biased region" description="Pro residues" evidence="7">
    <location>
        <begin position="347"/>
        <end position="358"/>
    </location>
</feature>
<evidence type="ECO:0000256" key="5">
    <source>
        <dbReference type="ARBA" id="ARBA00022777"/>
    </source>
</evidence>
<dbReference type="SUPFAM" id="SSF55874">
    <property type="entry name" value="ATPase domain of HSP90 chaperone/DNA topoisomerase II/histidine kinase"/>
    <property type="match status" value="1"/>
</dbReference>
<feature type="compositionally biased region" description="Low complexity" evidence="7">
    <location>
        <begin position="361"/>
        <end position="370"/>
    </location>
</feature>
<dbReference type="GO" id="GO:0000160">
    <property type="term" value="P:phosphorelay signal transduction system"/>
    <property type="evidence" value="ECO:0007669"/>
    <property type="project" value="UniProtKB-KW"/>
</dbReference>
<dbReference type="GO" id="GO:0004673">
    <property type="term" value="F:protein histidine kinase activity"/>
    <property type="evidence" value="ECO:0007669"/>
    <property type="project" value="UniProtKB-EC"/>
</dbReference>
<dbReference type="PROSITE" id="PS50109">
    <property type="entry name" value="HIS_KIN"/>
    <property type="match status" value="1"/>
</dbReference>
<dbReference type="PANTHER" id="PTHR44936">
    <property type="entry name" value="SENSOR PROTEIN CREC"/>
    <property type="match status" value="1"/>
</dbReference>
<dbReference type="GeneID" id="92872975"/>
<dbReference type="KEGG" id="amd:AMED_5271"/>
<keyword evidence="4" id="KW-0808">Transferase</keyword>
<keyword evidence="3" id="KW-0597">Phosphoprotein</keyword>
<name>A0A0H3DAC7_AMYMU</name>
<evidence type="ECO:0000256" key="6">
    <source>
        <dbReference type="ARBA" id="ARBA00023012"/>
    </source>
</evidence>